<feature type="region of interest" description="Disordered" evidence="1">
    <location>
        <begin position="36"/>
        <end position="102"/>
    </location>
</feature>
<accession>A0A1Y5ILT4</accession>
<organism evidence="2">
    <name type="scientific">Ostreococcus tauri</name>
    <name type="common">Marine green alga</name>
    <dbReference type="NCBI Taxonomy" id="70448"/>
    <lineage>
        <taxon>Eukaryota</taxon>
        <taxon>Viridiplantae</taxon>
        <taxon>Chlorophyta</taxon>
        <taxon>Mamiellophyceae</taxon>
        <taxon>Mamiellales</taxon>
        <taxon>Bathycoccaceae</taxon>
        <taxon>Ostreococcus</taxon>
    </lineage>
</organism>
<evidence type="ECO:0000313" key="2">
    <source>
        <dbReference type="EMBL" id="OUS49134.1"/>
    </source>
</evidence>
<gene>
    <name evidence="2" type="ORF">BE221DRAFT_165095</name>
</gene>
<feature type="non-terminal residue" evidence="2">
    <location>
        <position position="108"/>
    </location>
</feature>
<feature type="compositionally biased region" description="Basic residues" evidence="1">
    <location>
        <begin position="68"/>
        <end position="85"/>
    </location>
</feature>
<dbReference type="AlphaFoldDB" id="A0A1Y5ILT4"/>
<evidence type="ECO:0000256" key="1">
    <source>
        <dbReference type="SAM" id="MobiDB-lite"/>
    </source>
</evidence>
<sequence>MRSLHIIAVAARARRRRARAAVDPSSPPIFTREIKRIPTTRRRARPSTHSSSRAPVDPRTGRTVKTLARARRRSTRGRVLARRPLARPPLARARATTRRGARYIFTHV</sequence>
<name>A0A1Y5ILT4_OSTTA</name>
<dbReference type="EMBL" id="KZ155771">
    <property type="protein sequence ID" value="OUS49134.1"/>
    <property type="molecule type" value="Genomic_DNA"/>
</dbReference>
<protein>
    <submittedName>
        <fullName evidence="2">Uncharacterized protein</fullName>
    </submittedName>
</protein>
<reference evidence="2" key="1">
    <citation type="submission" date="2017-04" db="EMBL/GenBank/DDBJ databases">
        <title>Population genomics of picophytoplankton unveils novel chromosome hypervariability.</title>
        <authorList>
            <consortium name="DOE Joint Genome Institute"/>
            <person name="Blanc-Mathieu R."/>
            <person name="Krasovec M."/>
            <person name="Hebrard M."/>
            <person name="Yau S."/>
            <person name="Desgranges E."/>
            <person name="Martin J."/>
            <person name="Schackwitz W."/>
            <person name="Kuo A."/>
            <person name="Salin G."/>
            <person name="Donnadieu C."/>
            <person name="Desdevises Y."/>
            <person name="Sanchez-Ferandin S."/>
            <person name="Moreau H."/>
            <person name="Rivals E."/>
            <person name="Grigoriev I.V."/>
            <person name="Grimsley N."/>
            <person name="Eyre-Walker A."/>
            <person name="Piganeau G."/>
        </authorList>
    </citation>
    <scope>NUCLEOTIDE SEQUENCE [LARGE SCALE GENOMIC DNA]</scope>
    <source>
        <strain evidence="2">RCC 1115</strain>
    </source>
</reference>
<dbReference type="Proteomes" id="UP000195557">
    <property type="component" value="Unassembled WGS sequence"/>
</dbReference>
<proteinExistence type="predicted"/>